<evidence type="ECO:0000313" key="1">
    <source>
        <dbReference type="EMBL" id="KAF4147171.1"/>
    </source>
</evidence>
<dbReference type="SUPFAM" id="SSF54001">
    <property type="entry name" value="Cysteine proteinases"/>
    <property type="match status" value="1"/>
</dbReference>
<dbReference type="Gene3D" id="3.30.310.130">
    <property type="entry name" value="Ubiquitin-related"/>
    <property type="match status" value="1"/>
</dbReference>
<feature type="non-terminal residue" evidence="1">
    <location>
        <position position="1"/>
    </location>
</feature>
<dbReference type="AlphaFoldDB" id="A0A8S9V2X5"/>
<dbReference type="EMBL" id="JAACNO010000507">
    <property type="protein sequence ID" value="KAF4147171.1"/>
    <property type="molecule type" value="Genomic_DNA"/>
</dbReference>
<dbReference type="Proteomes" id="UP000704712">
    <property type="component" value="Unassembled WGS sequence"/>
</dbReference>
<comment type="caution">
    <text evidence="1">The sequence shown here is derived from an EMBL/GenBank/DDBJ whole genome shotgun (WGS) entry which is preliminary data.</text>
</comment>
<protein>
    <submittedName>
        <fullName evidence="1">Uncharacterized protein</fullName>
    </submittedName>
</protein>
<accession>A0A8S9V2X5</accession>
<organism evidence="1 2">
    <name type="scientific">Phytophthora infestans</name>
    <name type="common">Potato late blight agent</name>
    <name type="synonym">Botrytis infestans</name>
    <dbReference type="NCBI Taxonomy" id="4787"/>
    <lineage>
        <taxon>Eukaryota</taxon>
        <taxon>Sar</taxon>
        <taxon>Stramenopiles</taxon>
        <taxon>Oomycota</taxon>
        <taxon>Peronosporomycetes</taxon>
        <taxon>Peronosporales</taxon>
        <taxon>Peronosporaceae</taxon>
        <taxon>Phytophthora</taxon>
    </lineage>
</organism>
<reference evidence="1" key="1">
    <citation type="submission" date="2020-03" db="EMBL/GenBank/DDBJ databases">
        <title>Hybrid Assembly of Korean Phytophthora infestans isolates.</title>
        <authorList>
            <person name="Prokchorchik M."/>
            <person name="Lee Y."/>
            <person name="Seo J."/>
            <person name="Cho J.-H."/>
            <person name="Park Y.-E."/>
            <person name="Jang D.-C."/>
            <person name="Im J.-S."/>
            <person name="Choi J.-G."/>
            <person name="Park H.-J."/>
            <person name="Lee G.-B."/>
            <person name="Lee Y.-G."/>
            <person name="Hong S.-Y."/>
            <person name="Cho K."/>
            <person name="Sohn K.H."/>
        </authorList>
    </citation>
    <scope>NUCLEOTIDE SEQUENCE</scope>
    <source>
        <strain evidence="1">KR_2_A2</strain>
    </source>
</reference>
<sequence length="195" mass="21933">WAPHIKAIVLDNGSNRLPDQTFDYALKLLRDSVTGKKHFLLDTRHHGVLLYTWLSNNVKILVDAPVVVSVTFDVFLKTWSCMNIFDIATLIASASKARREQLDDDDTAAVREKSLKKPSTAEPVLAEQQRQHLDQFVLMPINLSGTLWVCFVANGTSKKIHLYDSMDSTMYPKHSTTIGAENVAALPETYYKITV</sequence>
<evidence type="ECO:0000313" key="2">
    <source>
        <dbReference type="Proteomes" id="UP000704712"/>
    </source>
</evidence>
<gene>
    <name evidence="1" type="ORF">GN958_ATG03581</name>
</gene>
<dbReference type="InterPro" id="IPR038765">
    <property type="entry name" value="Papain-like_cys_pep_sf"/>
</dbReference>
<proteinExistence type="predicted"/>
<name>A0A8S9V2X5_PHYIN</name>